<reference evidence="1" key="1">
    <citation type="submission" date="2020-06" db="EMBL/GenBank/DDBJ databases">
        <title>Unique genomic features of the anaerobic methanotrophic archaea.</title>
        <authorList>
            <person name="Chadwick G.L."/>
            <person name="Skennerton C.T."/>
            <person name="Laso-Perez R."/>
            <person name="Leu A.O."/>
            <person name="Speth D.R."/>
            <person name="Yu H."/>
            <person name="Morgan-Lang C."/>
            <person name="Hatzenpichler R."/>
            <person name="Goudeau D."/>
            <person name="Malmstrom R."/>
            <person name="Brazelton W.J."/>
            <person name="Woyke T."/>
            <person name="Hallam S.J."/>
            <person name="Tyson G.W."/>
            <person name="Wegener G."/>
            <person name="Boetius A."/>
            <person name="Orphan V."/>
        </authorList>
    </citation>
    <scope>NUCLEOTIDE SEQUENCE</scope>
</reference>
<organism evidence="1">
    <name type="scientific">Candidatus Methanogaster sp. ANME-2c ERB4</name>
    <dbReference type="NCBI Taxonomy" id="2759911"/>
    <lineage>
        <taxon>Archaea</taxon>
        <taxon>Methanobacteriati</taxon>
        <taxon>Methanobacteriota</taxon>
        <taxon>Stenosarchaea group</taxon>
        <taxon>Methanomicrobia</taxon>
        <taxon>Methanosarcinales</taxon>
        <taxon>ANME-2 cluster</taxon>
        <taxon>Candidatus Methanogasteraceae</taxon>
        <taxon>Candidatus Methanogaster</taxon>
    </lineage>
</organism>
<proteinExistence type="predicted"/>
<accession>A0A7G9YPT1</accession>
<gene>
    <name evidence="1" type="ORF">CAGMOKBG_00035</name>
</gene>
<name>A0A7G9YPT1_9EURY</name>
<protein>
    <submittedName>
        <fullName evidence="1">Uncharacterized protein</fullName>
    </submittedName>
</protein>
<sequence length="97" mass="11050">MPRRTRKPEKKQIDPHRSQIERIIDDGIAAETIEERSLVPRQIFFPMAGAKDGWARLAKNLKAGIDPELVEAYRGTVSLPFEVGENRRIAVKIVEVE</sequence>
<dbReference type="AlphaFoldDB" id="A0A7G9YPT1"/>
<evidence type="ECO:0000313" key="1">
    <source>
        <dbReference type="EMBL" id="QNO50015.1"/>
    </source>
</evidence>
<dbReference type="EMBL" id="MT631401">
    <property type="protein sequence ID" value="QNO50015.1"/>
    <property type="molecule type" value="Genomic_DNA"/>
</dbReference>